<name>A0A562QYA4_9BACT</name>
<dbReference type="InterPro" id="IPR025282">
    <property type="entry name" value="DUF4214"/>
</dbReference>
<reference evidence="2 3" key="1">
    <citation type="submission" date="2019-07" db="EMBL/GenBank/DDBJ databases">
        <title>Genome sequencing of 100 strains of the haloalkaliphilic chemolithoautotrophic sulfur-oxidizing bacterium Thioalkalivibrio.</title>
        <authorList>
            <person name="Muyzer G."/>
        </authorList>
    </citation>
    <scope>NUCLEOTIDE SEQUENCE [LARGE SCALE GENOMIC DNA]</scope>
    <source>
        <strain evidence="2 3">ASO4-4</strain>
    </source>
</reference>
<dbReference type="Proteomes" id="UP000318307">
    <property type="component" value="Unassembled WGS sequence"/>
</dbReference>
<evidence type="ECO:0000259" key="1">
    <source>
        <dbReference type="Pfam" id="PF13946"/>
    </source>
</evidence>
<gene>
    <name evidence="2" type="ORF">LZ24_03409</name>
</gene>
<dbReference type="EMBL" id="VLLC01000066">
    <property type="protein sequence ID" value="TWI61757.1"/>
    <property type="molecule type" value="Genomic_DNA"/>
</dbReference>
<dbReference type="Pfam" id="PF13946">
    <property type="entry name" value="DUF4214"/>
    <property type="match status" value="1"/>
</dbReference>
<dbReference type="RefSeq" id="WP_144686840.1">
    <property type="nucleotide sequence ID" value="NZ_VLLC01000066.1"/>
</dbReference>
<comment type="caution">
    <text evidence="2">The sequence shown here is derived from an EMBL/GenBank/DDBJ whole genome shotgun (WGS) entry which is preliminary data.</text>
</comment>
<accession>A0A562QYA4</accession>
<organism evidence="2 3">
    <name type="scientific">Desulfobotulus alkaliphilus</name>
    <dbReference type="NCBI Taxonomy" id="622671"/>
    <lineage>
        <taxon>Bacteria</taxon>
        <taxon>Pseudomonadati</taxon>
        <taxon>Thermodesulfobacteriota</taxon>
        <taxon>Desulfobacteria</taxon>
        <taxon>Desulfobacterales</taxon>
        <taxon>Desulfobacteraceae</taxon>
        <taxon>Desulfobotulus</taxon>
    </lineage>
</organism>
<dbReference type="OrthoDB" id="480426at2"/>
<keyword evidence="3" id="KW-1185">Reference proteome</keyword>
<sequence length="1295" mass="135245">MELYVAIFGRAPRKSDMADWTAQSAGKTPSEVAGLMLEASPAAPAGDTTAEFLNSAYNAFFGRDADAEGLAYWLNELETGLITREVLVENLTWFASQGETVQHRLDYMKVQEQVTALQHGIETSAATYLTTGQDVLTGSSVAYDTFKAYIHNNANTFQSGDMIDGGAGKGEIYAEIGNSQNFAIAAKTVNIDKVTVRTQATNDDSSNNDVTPDVQIDAQEMRGVKEWWSTDNRASLHIEDVRHNSHETTIGWRNTDPGEVDYKVYFDPQHITGPGAVEAGGTLYLQLMDINSMQAGTGPLENNPYNGFTFTFNGERKTIQSDAIIAAKTYTELVAAINAQIAVLAQSDSSFAGLQARVGDTFTATHSGSGIRYEGNQVDIVNTGAGTLGTGGWLTPTGEAPGSGNIAQHQSIVPPVTPTTRTQVDIILDNVGRGSKAGDLLVGNMSEGSYSGSEGIQQFNVEVQKSSWLNKMSTTNGTLEVVMIKNAANHNGNLRIDDLDGGDWMALVNADALQGNLTLGTAATPVTNMINFQATGGGVVDLTAEITLPAVSAAGPQKFNYVTGSANDKVAIDLSGHSINTVGSEFNLNTGGGNDTVHIEMGAGASQKTMANLKNLKIDTGSGDDRINIDAYGNFHIKPGSGNDFVRINSMDANGDANYGTWNFGATSFGTTDNTNTFAYDNILHSTPGRVLYNAKLTVSFAGFESQVTVQTTAANGFIATQKEINAAIKQAIETDPVLKHLLKAEYTTGVGFNQELKVTSTIGGENNLAIDLYQPQLVAASPGAGQVALAANDFTAVRQGLINTTALTSDTLTDGNLIAAANGEYTNFYGSVGLDGDGNGTTVYNVAARDAAANQYQGFDAGTSTDSSWGVNFSTVNPTAGHDVVVFHSNEDAANVLQINQAFGKVNVVNFHKESPDQVDILDTTANVGLHAIDFKHYLNNQVDVSTSIPGNTQSAVPVNITLNNRHPAFADSTAGNADAAANSVSMLQYQAGGGAGAITWNQLTASNLVSALNGGAGAAVLGNGNIEAATLSPEVYGTTLVGLQQKHIVMVENAANPGEYKVFYLTSTLNASKTAITQVGGVNQFDTASAQMLGTLDFGTSINFGLAGNAGYDNTINALMTALDTGAPTYPTFSADGTPTGGTAPTPNKVAPPTVVMTVAEYNAADPKPAFYSIADDAADLAAAVAVMNDAHNITVTDTADATEAAAIIAATNAGTTTFAMNIEDSATALDAFALGTATVTGDVIAQPTDAQDITALNLDDVDIINVQDGESVTVTVAQAAKLELNASGAYNL</sequence>
<protein>
    <submittedName>
        <fullName evidence="2">Uncharacterized protein DUF4214</fullName>
    </submittedName>
</protein>
<feature type="non-terminal residue" evidence="2">
    <location>
        <position position="1295"/>
    </location>
</feature>
<evidence type="ECO:0000313" key="2">
    <source>
        <dbReference type="EMBL" id="TWI61757.1"/>
    </source>
</evidence>
<feature type="domain" description="DUF4214" evidence="1">
    <location>
        <begin position="48"/>
        <end position="89"/>
    </location>
</feature>
<evidence type="ECO:0000313" key="3">
    <source>
        <dbReference type="Proteomes" id="UP000318307"/>
    </source>
</evidence>
<proteinExistence type="predicted"/>